<proteinExistence type="predicted"/>
<evidence type="ECO:0000259" key="8">
    <source>
        <dbReference type="Pfam" id="PF13396"/>
    </source>
</evidence>
<keyword evidence="4 7" id="KW-1133">Transmembrane helix</keyword>
<keyword evidence="5 7" id="KW-0472">Membrane</keyword>
<evidence type="ECO:0000256" key="1">
    <source>
        <dbReference type="ARBA" id="ARBA00004651"/>
    </source>
</evidence>
<dbReference type="GO" id="GO:0005886">
    <property type="term" value="C:plasma membrane"/>
    <property type="evidence" value="ECO:0007669"/>
    <property type="project" value="UniProtKB-SubCell"/>
</dbReference>
<evidence type="ECO:0000256" key="3">
    <source>
        <dbReference type="ARBA" id="ARBA00022692"/>
    </source>
</evidence>
<dbReference type="Proteomes" id="UP000249091">
    <property type="component" value="Chromosome 1"/>
</dbReference>
<keyword evidence="2" id="KW-1003">Cell membrane</keyword>
<dbReference type="STRING" id="1219011.GCA_001895045_01524"/>
<organism evidence="9 10">
    <name type="scientific">Rhodococcus coprophilus</name>
    <dbReference type="NCBI Taxonomy" id="38310"/>
    <lineage>
        <taxon>Bacteria</taxon>
        <taxon>Bacillati</taxon>
        <taxon>Actinomycetota</taxon>
        <taxon>Actinomycetes</taxon>
        <taxon>Mycobacteriales</taxon>
        <taxon>Nocardiaceae</taxon>
        <taxon>Rhodococcus</taxon>
    </lineage>
</organism>
<protein>
    <submittedName>
        <fullName evidence="9">Hypothetical membrane protein</fullName>
    </submittedName>
</protein>
<dbReference type="KEGG" id="rcr:NCTC10994_03884"/>
<dbReference type="EMBL" id="LS483468">
    <property type="protein sequence ID" value="SQI38102.1"/>
    <property type="molecule type" value="Genomic_DNA"/>
</dbReference>
<feature type="region of interest" description="Disordered" evidence="6">
    <location>
        <begin position="59"/>
        <end position="91"/>
    </location>
</feature>
<evidence type="ECO:0000313" key="10">
    <source>
        <dbReference type="Proteomes" id="UP000249091"/>
    </source>
</evidence>
<dbReference type="RefSeq" id="WP_072699476.1">
    <property type="nucleotide sequence ID" value="NZ_JAFBBL010000001.1"/>
</dbReference>
<accession>A0A2X4UTX0</accession>
<evidence type="ECO:0000256" key="7">
    <source>
        <dbReference type="SAM" id="Phobius"/>
    </source>
</evidence>
<name>A0A2X4UTX0_9NOCA</name>
<evidence type="ECO:0000313" key="9">
    <source>
        <dbReference type="EMBL" id="SQI38102.1"/>
    </source>
</evidence>
<evidence type="ECO:0000256" key="5">
    <source>
        <dbReference type="ARBA" id="ARBA00023136"/>
    </source>
</evidence>
<feature type="transmembrane region" description="Helical" evidence="7">
    <location>
        <begin position="32"/>
        <end position="53"/>
    </location>
</feature>
<dbReference type="Pfam" id="PF13396">
    <property type="entry name" value="PLDc_N"/>
    <property type="match status" value="1"/>
</dbReference>
<feature type="domain" description="Cardiolipin synthase N-terminal" evidence="8">
    <location>
        <begin position="10"/>
        <end position="55"/>
    </location>
</feature>
<gene>
    <name evidence="9" type="ORF">NCTC10994_03884</name>
</gene>
<reference evidence="9 10" key="1">
    <citation type="submission" date="2018-06" db="EMBL/GenBank/DDBJ databases">
        <authorList>
            <consortium name="Pathogen Informatics"/>
            <person name="Doyle S."/>
        </authorList>
    </citation>
    <scope>NUCLEOTIDE SEQUENCE [LARGE SCALE GENOMIC DNA]</scope>
    <source>
        <strain evidence="9 10">NCTC10994</strain>
    </source>
</reference>
<evidence type="ECO:0000256" key="6">
    <source>
        <dbReference type="SAM" id="MobiDB-lite"/>
    </source>
</evidence>
<evidence type="ECO:0000256" key="2">
    <source>
        <dbReference type="ARBA" id="ARBA00022475"/>
    </source>
</evidence>
<dbReference type="AlphaFoldDB" id="A0A2X4UTX0"/>
<feature type="region of interest" description="Disordered" evidence="6">
    <location>
        <begin position="103"/>
        <end position="122"/>
    </location>
</feature>
<dbReference type="InterPro" id="IPR027379">
    <property type="entry name" value="CLS_N"/>
</dbReference>
<comment type="subcellular location">
    <subcellularLocation>
        <location evidence="1">Cell membrane</location>
        <topology evidence="1">Multi-pass membrane protein</topology>
    </subcellularLocation>
</comment>
<keyword evidence="10" id="KW-1185">Reference proteome</keyword>
<keyword evidence="3 7" id="KW-0812">Transmembrane</keyword>
<sequence>MPYFGLIVMIVWVACLVDVIRADEHEVRNLPKPLWLMVVILLPLVGSVLWLLVGRPDGVGWSRTQTSASAYPEYDRPGRQAGQQPETDEEFLRRCRERAEQQRRVAREQEKRRLEREGGTGA</sequence>
<evidence type="ECO:0000256" key="4">
    <source>
        <dbReference type="ARBA" id="ARBA00022989"/>
    </source>
</evidence>